<proteinExistence type="predicted"/>
<organism evidence="5 6">
    <name type="scientific">Musa troglodytarum</name>
    <name type="common">fe'i banana</name>
    <dbReference type="NCBI Taxonomy" id="320322"/>
    <lineage>
        <taxon>Eukaryota</taxon>
        <taxon>Viridiplantae</taxon>
        <taxon>Streptophyta</taxon>
        <taxon>Embryophyta</taxon>
        <taxon>Tracheophyta</taxon>
        <taxon>Spermatophyta</taxon>
        <taxon>Magnoliopsida</taxon>
        <taxon>Liliopsida</taxon>
        <taxon>Zingiberales</taxon>
        <taxon>Musaceae</taxon>
        <taxon>Musa</taxon>
    </lineage>
</organism>
<evidence type="ECO:0000256" key="2">
    <source>
        <dbReference type="ARBA" id="ARBA00022527"/>
    </source>
</evidence>
<evidence type="ECO:0000313" key="6">
    <source>
        <dbReference type="Proteomes" id="UP001055439"/>
    </source>
</evidence>
<keyword evidence="5" id="KW-0808">Transferase</keyword>
<dbReference type="EMBL" id="CP097503">
    <property type="protein sequence ID" value="URD83538.1"/>
    <property type="molecule type" value="Genomic_DNA"/>
</dbReference>
<dbReference type="SUPFAM" id="SSF56112">
    <property type="entry name" value="Protein kinase-like (PK-like)"/>
    <property type="match status" value="1"/>
</dbReference>
<dbReference type="OrthoDB" id="4062651at2759"/>
<dbReference type="PANTHER" id="PTHR47985:SF3">
    <property type="entry name" value="SERINE_THREONINE-PROTEIN KINASE PBL21-RELATED"/>
    <property type="match status" value="1"/>
</dbReference>
<evidence type="ECO:0000313" key="5">
    <source>
        <dbReference type="EMBL" id="URD83538.1"/>
    </source>
</evidence>
<reference evidence="5" key="1">
    <citation type="submission" date="2022-05" db="EMBL/GenBank/DDBJ databases">
        <title>The Musa troglodytarum L. genome provides insights into the mechanism of non-climacteric behaviour and enrichment of carotenoids.</title>
        <authorList>
            <person name="Wang J."/>
        </authorList>
    </citation>
    <scope>NUCLEOTIDE SEQUENCE</scope>
    <source>
        <tissue evidence="5">Leaf</tissue>
    </source>
</reference>
<dbReference type="AlphaFoldDB" id="A0A9E7EXE1"/>
<dbReference type="PANTHER" id="PTHR47985">
    <property type="entry name" value="OS07G0668900 PROTEIN"/>
    <property type="match status" value="1"/>
</dbReference>
<sequence length="175" mass="19012">MSCFPCFGPRRREASGRINDSGGSRSASTFVVDSSGSGKKVASGDCERSTSARKFTFRDLAIATQNFKETNLIGEGGFERVFKGRLDSGQASYLRGVVAIKQLKHDGPQGSKEFLVEGDERLLVYEYMPKGSLEDHLFGSDTGLCWLVEDTDSPLLSTGAMHQMTFGPFTCCGLD</sequence>
<dbReference type="InterPro" id="IPR011009">
    <property type="entry name" value="Kinase-like_dom_sf"/>
</dbReference>
<accession>A0A9E7EXE1</accession>
<gene>
    <name evidence="5" type="ORF">MUK42_05457</name>
</gene>
<dbReference type="GO" id="GO:0004674">
    <property type="term" value="F:protein serine/threonine kinase activity"/>
    <property type="evidence" value="ECO:0007669"/>
    <property type="project" value="UniProtKB-KW"/>
</dbReference>
<evidence type="ECO:0000256" key="1">
    <source>
        <dbReference type="ARBA" id="ARBA00004370"/>
    </source>
</evidence>
<evidence type="ECO:0000256" key="3">
    <source>
        <dbReference type="ARBA" id="ARBA00023136"/>
    </source>
</evidence>
<dbReference type="Proteomes" id="UP001055439">
    <property type="component" value="Chromosome 10"/>
</dbReference>
<dbReference type="GO" id="GO:0016020">
    <property type="term" value="C:membrane"/>
    <property type="evidence" value="ECO:0007669"/>
    <property type="project" value="UniProtKB-SubCell"/>
</dbReference>
<keyword evidence="6" id="KW-1185">Reference proteome</keyword>
<keyword evidence="3" id="KW-0472">Membrane</keyword>
<feature type="region of interest" description="Disordered" evidence="4">
    <location>
        <begin position="14"/>
        <end position="44"/>
    </location>
</feature>
<keyword evidence="2" id="KW-0723">Serine/threonine-protein kinase</keyword>
<name>A0A9E7EXE1_9LILI</name>
<dbReference type="Gene3D" id="3.30.200.20">
    <property type="entry name" value="Phosphorylase Kinase, domain 1"/>
    <property type="match status" value="1"/>
</dbReference>
<keyword evidence="5" id="KW-0418">Kinase</keyword>
<protein>
    <submittedName>
        <fullName evidence="5">Serine threonine-protein kinase</fullName>
    </submittedName>
</protein>
<evidence type="ECO:0000256" key="4">
    <source>
        <dbReference type="SAM" id="MobiDB-lite"/>
    </source>
</evidence>
<comment type="subcellular location">
    <subcellularLocation>
        <location evidence="1">Membrane</location>
    </subcellularLocation>
</comment>
<feature type="compositionally biased region" description="Polar residues" evidence="4">
    <location>
        <begin position="21"/>
        <end position="37"/>
    </location>
</feature>